<evidence type="ECO:0000256" key="1">
    <source>
        <dbReference type="SAM" id="Coils"/>
    </source>
</evidence>
<organism evidence="3 4">
    <name type="scientific">Dongia soli</name>
    <dbReference type="NCBI Taxonomy" id="600628"/>
    <lineage>
        <taxon>Bacteria</taxon>
        <taxon>Pseudomonadati</taxon>
        <taxon>Pseudomonadota</taxon>
        <taxon>Alphaproteobacteria</taxon>
        <taxon>Rhodospirillales</taxon>
        <taxon>Dongiaceae</taxon>
        <taxon>Dongia</taxon>
    </lineage>
</organism>
<gene>
    <name evidence="3" type="ORF">SMD27_17725</name>
</gene>
<name>A0ABU5EEF1_9PROT</name>
<dbReference type="EMBL" id="JAXCLW010000005">
    <property type="protein sequence ID" value="MDY0884687.1"/>
    <property type="molecule type" value="Genomic_DNA"/>
</dbReference>
<dbReference type="Pfam" id="PF13476">
    <property type="entry name" value="AAA_23"/>
    <property type="match status" value="1"/>
</dbReference>
<feature type="domain" description="Rad50/SbcC-type AAA" evidence="2">
    <location>
        <begin position="25"/>
        <end position="63"/>
    </location>
</feature>
<evidence type="ECO:0000259" key="2">
    <source>
        <dbReference type="Pfam" id="PF13476"/>
    </source>
</evidence>
<dbReference type="Proteomes" id="UP001279642">
    <property type="component" value="Unassembled WGS sequence"/>
</dbReference>
<evidence type="ECO:0000313" key="3">
    <source>
        <dbReference type="EMBL" id="MDY0884687.1"/>
    </source>
</evidence>
<keyword evidence="4" id="KW-1185">Reference proteome</keyword>
<dbReference type="SUPFAM" id="SSF52540">
    <property type="entry name" value="P-loop containing nucleoside triphosphate hydrolases"/>
    <property type="match status" value="2"/>
</dbReference>
<comment type="caution">
    <text evidence="3">The sequence shown here is derived from an EMBL/GenBank/DDBJ whole genome shotgun (WGS) entry which is preliminary data.</text>
</comment>
<proteinExistence type="predicted"/>
<evidence type="ECO:0000313" key="4">
    <source>
        <dbReference type="Proteomes" id="UP001279642"/>
    </source>
</evidence>
<sequence length="632" mass="71592">MNPTFLSLQRLRVMKGGKAAYDQSFHRGVNIIRGENGSGKSTIADFIFFILGGEFADWKEAASYCEEVQAQLETRNGIITVRRSIATKLEPTFVFYGPMELAEKSGIDGWHRHTIRRVDKALSYSQVLFRACGIPEAPSQNSSNVTSHQILRLMYGDQRTPAPRLFRFESFDNRDIRIAVGELLCGINGYRLYETQLELRSLNAQFDETQRQLSGLYTGLPPDSSLRSVASLDEEIVSLKSEAVAVERKIENVDDELQESDDKAFREDRIKALLELRKAKDALRNAELLQETRRHERDSLGAFIKYLEDLSEKLKLTADAGELIGSIEFTYCPACLNPLREHTDPNTCILCGSSLDIEKQRSKYLQLQIDTRMQLKESNQLLDAGALELANGESDLRALRRDYERKLSEFATRFDLSNSPRESHLARFNIRLGQIHAELGHIEKLRDTLEKIDKLSAKKGSIQQKIDNAKALQERLQGASTKRLSTAMGLVSKIARQILAKDLLRQEEFKEAKNVTVDFGDDAILVDGKLNFAESSNVILKNAALVALFSAATQDSEFWHPRFVLLDNVEDKGMEEVRSHNFQKLIVNESQKAKFAHQIIFTTSTINPELELDEYVIGPKYTRENHTLNLKG</sequence>
<feature type="coiled-coil region" evidence="1">
    <location>
        <begin position="452"/>
        <end position="482"/>
    </location>
</feature>
<dbReference type="InterPro" id="IPR038729">
    <property type="entry name" value="Rad50/SbcC_AAA"/>
</dbReference>
<dbReference type="InterPro" id="IPR027417">
    <property type="entry name" value="P-loop_NTPase"/>
</dbReference>
<protein>
    <submittedName>
        <fullName evidence="3">AAA family ATPase</fullName>
    </submittedName>
</protein>
<dbReference type="RefSeq" id="WP_320509759.1">
    <property type="nucleotide sequence ID" value="NZ_JAXCLW010000005.1"/>
</dbReference>
<reference evidence="3 4" key="1">
    <citation type="journal article" date="2016" name="Antonie Van Leeuwenhoek">
        <title>Dongia soli sp. nov., isolated from soil from Dokdo, Korea.</title>
        <authorList>
            <person name="Kim D.U."/>
            <person name="Lee H."/>
            <person name="Kim H."/>
            <person name="Kim S.G."/>
            <person name="Ka J.O."/>
        </authorList>
    </citation>
    <scope>NUCLEOTIDE SEQUENCE [LARGE SCALE GENOMIC DNA]</scope>
    <source>
        <strain evidence="3 4">D78</strain>
    </source>
</reference>
<dbReference type="Gene3D" id="3.40.50.300">
    <property type="entry name" value="P-loop containing nucleotide triphosphate hydrolases"/>
    <property type="match status" value="1"/>
</dbReference>
<feature type="coiled-coil region" evidence="1">
    <location>
        <begin position="192"/>
        <end position="263"/>
    </location>
</feature>
<accession>A0ABU5EEF1</accession>
<keyword evidence="1" id="KW-0175">Coiled coil</keyword>